<feature type="region of interest" description="Disordered" evidence="1">
    <location>
        <begin position="70"/>
        <end position="108"/>
    </location>
</feature>
<dbReference type="AlphaFoldDB" id="A0A0G4GWR5"/>
<organism evidence="3">
    <name type="scientific">Chromera velia CCMP2878</name>
    <dbReference type="NCBI Taxonomy" id="1169474"/>
    <lineage>
        <taxon>Eukaryota</taxon>
        <taxon>Sar</taxon>
        <taxon>Alveolata</taxon>
        <taxon>Colpodellida</taxon>
        <taxon>Chromeraceae</taxon>
        <taxon>Chromera</taxon>
    </lineage>
</organism>
<name>A0A0G4GWR5_9ALVE</name>
<proteinExistence type="predicted"/>
<keyword evidence="2" id="KW-1133">Transmembrane helix</keyword>
<keyword evidence="2" id="KW-0472">Membrane</keyword>
<accession>A0A0G4GWR5</accession>
<feature type="compositionally biased region" description="Acidic residues" evidence="1">
    <location>
        <begin position="70"/>
        <end position="79"/>
    </location>
</feature>
<protein>
    <submittedName>
        <fullName evidence="3">Uncharacterized protein</fullName>
    </submittedName>
</protein>
<dbReference type="EMBL" id="CDMZ01001622">
    <property type="protein sequence ID" value="CEM35284.1"/>
    <property type="molecule type" value="Genomic_DNA"/>
</dbReference>
<reference evidence="3" key="1">
    <citation type="submission" date="2014-11" db="EMBL/GenBank/DDBJ databases">
        <authorList>
            <person name="Otto D Thomas"/>
            <person name="Naeem Raeece"/>
        </authorList>
    </citation>
    <scope>NUCLEOTIDE SEQUENCE</scope>
</reference>
<gene>
    <name evidence="3" type="ORF">Cvel_23679</name>
</gene>
<evidence type="ECO:0000256" key="1">
    <source>
        <dbReference type="SAM" id="MobiDB-lite"/>
    </source>
</evidence>
<dbReference type="VEuPathDB" id="CryptoDB:Cvel_23679"/>
<evidence type="ECO:0000256" key="2">
    <source>
        <dbReference type="SAM" id="Phobius"/>
    </source>
</evidence>
<evidence type="ECO:0000313" key="3">
    <source>
        <dbReference type="EMBL" id="CEM35284.1"/>
    </source>
</evidence>
<sequence>MHTKCLTCSAAILKAQTPFCHLSAASRLMALGPNVDMRIDLTPAALMPGAPSPLRMAVRHDGQIINEELEQEQGDEETDTQPLPAPVPSRTKGKDSEDEPIQVVQPSGGDSFLQATIESILHSHKQEEKQEDESFVKFAADPRQCSDEFPFAFRNGLMCCNKPLDDRKLTLEWNSQRCDGNVRTCKDDTGAPICRSKGCQCPEGGSQIRTREVLVQGDECGPTTTTTTTAAVIEKKSATPLPSASVPSRGTLNGFVVLLAALALAVTTQSSFVGVSSLRHK</sequence>
<feature type="transmembrane region" description="Helical" evidence="2">
    <location>
        <begin position="252"/>
        <end position="275"/>
    </location>
</feature>
<keyword evidence="2" id="KW-0812">Transmembrane</keyword>